<comment type="caution">
    <text evidence="4">The sequence shown here is derived from an EMBL/GenBank/DDBJ whole genome shotgun (WGS) entry which is preliminary data.</text>
</comment>
<keyword evidence="1 2" id="KW-0238">DNA-binding</keyword>
<dbReference type="InterPro" id="IPR050109">
    <property type="entry name" value="HTH-type_TetR-like_transc_reg"/>
</dbReference>
<evidence type="ECO:0000313" key="5">
    <source>
        <dbReference type="Proteomes" id="UP000564496"/>
    </source>
</evidence>
<evidence type="ECO:0000313" key="4">
    <source>
        <dbReference type="EMBL" id="NYI77903.1"/>
    </source>
</evidence>
<feature type="DNA-binding region" description="H-T-H motif" evidence="2">
    <location>
        <begin position="66"/>
        <end position="85"/>
    </location>
</feature>
<evidence type="ECO:0000256" key="1">
    <source>
        <dbReference type="ARBA" id="ARBA00023125"/>
    </source>
</evidence>
<dbReference type="EMBL" id="JACBZR010000001">
    <property type="protein sequence ID" value="NYI77903.1"/>
    <property type="molecule type" value="Genomic_DNA"/>
</dbReference>
<organism evidence="4 5">
    <name type="scientific">Nocardioides panzhihuensis</name>
    <dbReference type="NCBI Taxonomy" id="860243"/>
    <lineage>
        <taxon>Bacteria</taxon>
        <taxon>Bacillati</taxon>
        <taxon>Actinomycetota</taxon>
        <taxon>Actinomycetes</taxon>
        <taxon>Propionibacteriales</taxon>
        <taxon>Nocardioidaceae</taxon>
        <taxon>Nocardioides</taxon>
    </lineage>
</organism>
<accession>A0A7Z0DLY8</accession>
<reference evidence="4 5" key="1">
    <citation type="submission" date="2020-07" db="EMBL/GenBank/DDBJ databases">
        <title>Sequencing the genomes of 1000 actinobacteria strains.</title>
        <authorList>
            <person name="Klenk H.-P."/>
        </authorList>
    </citation>
    <scope>NUCLEOTIDE SEQUENCE [LARGE SCALE GENOMIC DNA]</scope>
    <source>
        <strain evidence="4 5">DSM 26487</strain>
    </source>
</reference>
<name>A0A7Z0DLY8_9ACTN</name>
<dbReference type="GO" id="GO:0003700">
    <property type="term" value="F:DNA-binding transcription factor activity"/>
    <property type="evidence" value="ECO:0007669"/>
    <property type="project" value="TreeGrafter"/>
</dbReference>
<dbReference type="RefSeq" id="WP_218860827.1">
    <property type="nucleotide sequence ID" value="NZ_JACBZR010000001.1"/>
</dbReference>
<dbReference type="PROSITE" id="PS50977">
    <property type="entry name" value="HTH_TETR_2"/>
    <property type="match status" value="1"/>
</dbReference>
<dbReference type="InterPro" id="IPR001647">
    <property type="entry name" value="HTH_TetR"/>
</dbReference>
<dbReference type="AlphaFoldDB" id="A0A7Z0DLY8"/>
<dbReference type="SUPFAM" id="SSF46689">
    <property type="entry name" value="Homeodomain-like"/>
    <property type="match status" value="1"/>
</dbReference>
<feature type="domain" description="HTH tetR-type" evidence="3">
    <location>
        <begin position="43"/>
        <end position="103"/>
    </location>
</feature>
<dbReference type="PANTHER" id="PTHR30055:SF220">
    <property type="entry name" value="TETR-FAMILY REGULATORY PROTEIN"/>
    <property type="match status" value="1"/>
</dbReference>
<sequence>MSSPQLSVPVMNVVSDNSVVNDYIGRYRVIMNVQSEERRYHHGDLRTALLDAAERSVRDHGAAQLSLRDLAREVGVSHAAPRRHFADRQMLLDALAEAGFARLGESIRRSLAEEGEEFAARTRSAVSAFAHFATENSALLELMNSAKHQGASSTARAGQAAFEPIVELIREGQAQNVLEAGEPEELGLILYATVNGITMLVNTEMVPAERLDELTDTAVAQFLRGAAGETRALGLNA</sequence>
<dbReference type="Gene3D" id="1.10.357.10">
    <property type="entry name" value="Tetracycline Repressor, domain 2"/>
    <property type="match status" value="1"/>
</dbReference>
<dbReference type="PANTHER" id="PTHR30055">
    <property type="entry name" value="HTH-TYPE TRANSCRIPTIONAL REGULATOR RUTR"/>
    <property type="match status" value="1"/>
</dbReference>
<keyword evidence="5" id="KW-1185">Reference proteome</keyword>
<protein>
    <submittedName>
        <fullName evidence="4">AcrR family transcriptional regulator</fullName>
    </submittedName>
</protein>
<dbReference type="Pfam" id="PF00440">
    <property type="entry name" value="TetR_N"/>
    <property type="match status" value="1"/>
</dbReference>
<dbReference type="InterPro" id="IPR036271">
    <property type="entry name" value="Tet_transcr_reg_TetR-rel_C_sf"/>
</dbReference>
<proteinExistence type="predicted"/>
<dbReference type="InterPro" id="IPR009057">
    <property type="entry name" value="Homeodomain-like_sf"/>
</dbReference>
<evidence type="ECO:0000259" key="3">
    <source>
        <dbReference type="PROSITE" id="PS50977"/>
    </source>
</evidence>
<dbReference type="GO" id="GO:0000976">
    <property type="term" value="F:transcription cis-regulatory region binding"/>
    <property type="evidence" value="ECO:0007669"/>
    <property type="project" value="TreeGrafter"/>
</dbReference>
<gene>
    <name evidence="4" type="ORF">BJ988_002551</name>
</gene>
<evidence type="ECO:0000256" key="2">
    <source>
        <dbReference type="PROSITE-ProRule" id="PRU00335"/>
    </source>
</evidence>
<dbReference type="SUPFAM" id="SSF48498">
    <property type="entry name" value="Tetracyclin repressor-like, C-terminal domain"/>
    <property type="match status" value="1"/>
</dbReference>
<dbReference type="Proteomes" id="UP000564496">
    <property type="component" value="Unassembled WGS sequence"/>
</dbReference>